<sequence length="220" mass="25160">MSKVSYETRATTVSQINTNYSFYIYVKRTFDIIVSLLLILLFLPIFLIVAVLIRLESKGPVFFLQERVGQFGNTFKIIKFRSMLVNAEEILPTLKEFQERKEVYVKMKNDPRVTKIGSIIRKLSLDELPQLINVLKGDMSLVGPRPLIQSEIEHCTKEQLVRLNVKPGITGLAQISGRTDVTFDQLLTHDINYVKNQSLKLDLIILLKTIPYVILGKGAY</sequence>
<evidence type="ECO:0000259" key="8">
    <source>
        <dbReference type="Pfam" id="PF02397"/>
    </source>
</evidence>
<dbReference type="GO" id="GO:0016020">
    <property type="term" value="C:membrane"/>
    <property type="evidence" value="ECO:0007669"/>
    <property type="project" value="UniProtKB-SubCell"/>
</dbReference>
<name>A0A4R3KIH4_9BACI</name>
<evidence type="ECO:0000256" key="7">
    <source>
        <dbReference type="SAM" id="Phobius"/>
    </source>
</evidence>
<protein>
    <submittedName>
        <fullName evidence="9">Exopolysaccharide biosynthesis polyprenyl glycosylphosphotransferase</fullName>
    </submittedName>
</protein>
<dbReference type="GO" id="GO:0016780">
    <property type="term" value="F:phosphotransferase activity, for other substituted phosphate groups"/>
    <property type="evidence" value="ECO:0007669"/>
    <property type="project" value="TreeGrafter"/>
</dbReference>
<dbReference type="PANTHER" id="PTHR30576">
    <property type="entry name" value="COLANIC BIOSYNTHESIS UDP-GLUCOSE LIPID CARRIER TRANSFERASE"/>
    <property type="match status" value="1"/>
</dbReference>
<keyword evidence="5 7" id="KW-1133">Transmembrane helix</keyword>
<evidence type="ECO:0000256" key="6">
    <source>
        <dbReference type="ARBA" id="ARBA00023136"/>
    </source>
</evidence>
<dbReference type="Pfam" id="PF02397">
    <property type="entry name" value="Bac_transf"/>
    <property type="match status" value="1"/>
</dbReference>
<organism evidence="9 10">
    <name type="scientific">Tepidibacillus fermentans</name>
    <dbReference type="NCBI Taxonomy" id="1281767"/>
    <lineage>
        <taxon>Bacteria</taxon>
        <taxon>Bacillati</taxon>
        <taxon>Bacillota</taxon>
        <taxon>Bacilli</taxon>
        <taxon>Bacillales</taxon>
        <taxon>Bacillaceae</taxon>
        <taxon>Tepidibacillus</taxon>
    </lineage>
</organism>
<dbReference type="PANTHER" id="PTHR30576:SF0">
    <property type="entry name" value="UNDECAPRENYL-PHOSPHATE N-ACETYLGALACTOSAMINYL 1-PHOSPHATE TRANSFERASE-RELATED"/>
    <property type="match status" value="1"/>
</dbReference>
<proteinExistence type="inferred from homology"/>
<comment type="caution">
    <text evidence="9">The sequence shown here is derived from an EMBL/GenBank/DDBJ whole genome shotgun (WGS) entry which is preliminary data.</text>
</comment>
<keyword evidence="10" id="KW-1185">Reference proteome</keyword>
<dbReference type="NCBIfam" id="TIGR03025">
    <property type="entry name" value="EPS_sugtrans"/>
    <property type="match status" value="1"/>
</dbReference>
<dbReference type="AlphaFoldDB" id="A0A4R3KIH4"/>
<dbReference type="RefSeq" id="WP_243643778.1">
    <property type="nucleotide sequence ID" value="NZ_SMAB01000005.1"/>
</dbReference>
<keyword evidence="3 9" id="KW-0808">Transferase</keyword>
<dbReference type="Proteomes" id="UP000295788">
    <property type="component" value="Unassembled WGS sequence"/>
</dbReference>
<gene>
    <name evidence="9" type="ORF">EDD72_105112</name>
</gene>
<comment type="similarity">
    <text evidence="2">Belongs to the bacterial sugar transferase family.</text>
</comment>
<evidence type="ECO:0000256" key="5">
    <source>
        <dbReference type="ARBA" id="ARBA00022989"/>
    </source>
</evidence>
<accession>A0A4R3KIH4</accession>
<dbReference type="InterPro" id="IPR017475">
    <property type="entry name" value="EPS_sugar_tfrase"/>
</dbReference>
<keyword evidence="4 7" id="KW-0812">Transmembrane</keyword>
<evidence type="ECO:0000313" key="10">
    <source>
        <dbReference type="Proteomes" id="UP000295788"/>
    </source>
</evidence>
<evidence type="ECO:0000256" key="1">
    <source>
        <dbReference type="ARBA" id="ARBA00004141"/>
    </source>
</evidence>
<evidence type="ECO:0000313" key="9">
    <source>
        <dbReference type="EMBL" id="TCS83370.1"/>
    </source>
</evidence>
<evidence type="ECO:0000256" key="3">
    <source>
        <dbReference type="ARBA" id="ARBA00022679"/>
    </source>
</evidence>
<reference evidence="9 10" key="1">
    <citation type="submission" date="2019-03" db="EMBL/GenBank/DDBJ databases">
        <title>Genomic Encyclopedia of Type Strains, Phase IV (KMG-IV): sequencing the most valuable type-strain genomes for metagenomic binning, comparative biology and taxonomic classification.</title>
        <authorList>
            <person name="Goeker M."/>
        </authorList>
    </citation>
    <scope>NUCLEOTIDE SEQUENCE [LARGE SCALE GENOMIC DNA]</scope>
    <source>
        <strain evidence="9 10">DSM 23802</strain>
    </source>
</reference>
<dbReference type="InterPro" id="IPR003362">
    <property type="entry name" value="Bact_transf"/>
</dbReference>
<evidence type="ECO:0000256" key="4">
    <source>
        <dbReference type="ARBA" id="ARBA00022692"/>
    </source>
</evidence>
<comment type="subcellular location">
    <subcellularLocation>
        <location evidence="1">Membrane</location>
        <topology evidence="1">Multi-pass membrane protein</topology>
    </subcellularLocation>
</comment>
<dbReference type="EMBL" id="SMAB01000005">
    <property type="protein sequence ID" value="TCS83370.1"/>
    <property type="molecule type" value="Genomic_DNA"/>
</dbReference>
<feature type="domain" description="Bacterial sugar transferase" evidence="8">
    <location>
        <begin position="27"/>
        <end position="214"/>
    </location>
</feature>
<keyword evidence="6 7" id="KW-0472">Membrane</keyword>
<feature type="transmembrane region" description="Helical" evidence="7">
    <location>
        <begin position="32"/>
        <end position="53"/>
    </location>
</feature>
<evidence type="ECO:0000256" key="2">
    <source>
        <dbReference type="ARBA" id="ARBA00006464"/>
    </source>
</evidence>